<evidence type="ECO:0000313" key="3">
    <source>
        <dbReference type="Proteomes" id="UP000827721"/>
    </source>
</evidence>
<evidence type="ECO:0000313" key="2">
    <source>
        <dbReference type="EMBL" id="KAH7571584.1"/>
    </source>
</evidence>
<proteinExistence type="predicted"/>
<keyword evidence="1" id="KW-1133">Transmembrane helix</keyword>
<organism evidence="2 3">
    <name type="scientific">Xanthoceras sorbifolium</name>
    <dbReference type="NCBI Taxonomy" id="99658"/>
    <lineage>
        <taxon>Eukaryota</taxon>
        <taxon>Viridiplantae</taxon>
        <taxon>Streptophyta</taxon>
        <taxon>Embryophyta</taxon>
        <taxon>Tracheophyta</taxon>
        <taxon>Spermatophyta</taxon>
        <taxon>Magnoliopsida</taxon>
        <taxon>eudicotyledons</taxon>
        <taxon>Gunneridae</taxon>
        <taxon>Pentapetalae</taxon>
        <taxon>rosids</taxon>
        <taxon>malvids</taxon>
        <taxon>Sapindales</taxon>
        <taxon>Sapindaceae</taxon>
        <taxon>Xanthoceroideae</taxon>
        <taxon>Xanthoceras</taxon>
    </lineage>
</organism>
<accession>A0ABQ8I565</accession>
<keyword evidence="1" id="KW-0812">Transmembrane</keyword>
<keyword evidence="1" id="KW-0472">Membrane</keyword>
<protein>
    <submittedName>
        <fullName evidence="2">Uncharacterized protein</fullName>
    </submittedName>
</protein>
<reference evidence="2 3" key="1">
    <citation type="submission" date="2021-02" db="EMBL/GenBank/DDBJ databases">
        <title>Plant Genome Project.</title>
        <authorList>
            <person name="Zhang R.-G."/>
        </authorList>
    </citation>
    <scope>NUCLEOTIDE SEQUENCE [LARGE SCALE GENOMIC DNA]</scope>
    <source>
        <tissue evidence="2">Leaves</tissue>
    </source>
</reference>
<feature type="transmembrane region" description="Helical" evidence="1">
    <location>
        <begin position="31"/>
        <end position="53"/>
    </location>
</feature>
<dbReference type="PANTHER" id="PTHR35833">
    <property type="entry name" value="GALACTOSE-BINDING DOMAIN-LIKE, ARMADILLO-TYPE FOLD PROTEIN-RELATED"/>
    <property type="match status" value="1"/>
</dbReference>
<gene>
    <name evidence="2" type="ORF">JRO89_XS04G0085200</name>
</gene>
<keyword evidence="3" id="KW-1185">Reference proteome</keyword>
<feature type="transmembrane region" description="Helical" evidence="1">
    <location>
        <begin position="65"/>
        <end position="86"/>
    </location>
</feature>
<name>A0ABQ8I565_9ROSI</name>
<evidence type="ECO:0000256" key="1">
    <source>
        <dbReference type="SAM" id="Phobius"/>
    </source>
</evidence>
<sequence>MSRESPSQKASHVLDTDLRTHWSAGTNTKEWILLELDVILFFFSLSLCLFFRGKFWEEIRLEVHFFRSSVLVISPPLFLGYFNALIMQRYWSVIWKKVVTVVEVEWHKAAARFLTSQSTLAYFDMTDKGNLQTTQELIKKEDPIWLTALSISLELKCLNAYNFGLALALEAASLLQHKLVACLQGLKLDNWIAE</sequence>
<dbReference type="EMBL" id="JAFEMO010000004">
    <property type="protein sequence ID" value="KAH7571584.1"/>
    <property type="molecule type" value="Genomic_DNA"/>
</dbReference>
<dbReference type="Proteomes" id="UP000827721">
    <property type="component" value="Unassembled WGS sequence"/>
</dbReference>
<comment type="caution">
    <text evidence="2">The sequence shown here is derived from an EMBL/GenBank/DDBJ whole genome shotgun (WGS) entry which is preliminary data.</text>
</comment>
<dbReference type="PANTHER" id="PTHR35833:SF1">
    <property type="entry name" value="GALACTOSE-BINDING DOMAIN-CONTAINING PROTEIN"/>
    <property type="match status" value="1"/>
</dbReference>